<organism evidence="8 9">
    <name type="scientific">Candidatus Galacturonatibacter soehngenii</name>
    <dbReference type="NCBI Taxonomy" id="2307010"/>
    <lineage>
        <taxon>Bacteria</taxon>
        <taxon>Bacillati</taxon>
        <taxon>Bacillota</taxon>
        <taxon>Clostridia</taxon>
        <taxon>Lachnospirales</taxon>
        <taxon>Lachnospiraceae</taxon>
        <taxon>Candidatus Galacturonatibacter</taxon>
    </lineage>
</organism>
<dbReference type="Gene3D" id="1.10.10.60">
    <property type="entry name" value="Homeodomain-like"/>
    <property type="match status" value="2"/>
</dbReference>
<keyword evidence="9" id="KW-1185">Reference proteome</keyword>
<dbReference type="InterPro" id="IPR017853">
    <property type="entry name" value="GH"/>
</dbReference>
<dbReference type="GO" id="GO:0043565">
    <property type="term" value="F:sequence-specific DNA binding"/>
    <property type="evidence" value="ECO:0007669"/>
    <property type="project" value="InterPro"/>
</dbReference>
<dbReference type="CDD" id="cd02208">
    <property type="entry name" value="cupin_RmlC-like"/>
    <property type="match status" value="1"/>
</dbReference>
<evidence type="ECO:0000256" key="1">
    <source>
        <dbReference type="ARBA" id="ARBA00008875"/>
    </source>
</evidence>
<dbReference type="Pfam" id="PF12833">
    <property type="entry name" value="HTH_18"/>
    <property type="match status" value="1"/>
</dbReference>
<keyword evidence="3" id="KW-0805">Transcription regulation</keyword>
<proteinExistence type="inferred from homology"/>
<evidence type="ECO:0000256" key="2">
    <source>
        <dbReference type="ARBA" id="ARBA00022801"/>
    </source>
</evidence>
<dbReference type="RefSeq" id="WP_151145906.1">
    <property type="nucleotide sequence ID" value="NZ_WAGX01000005.1"/>
</dbReference>
<dbReference type="InterPro" id="IPR018062">
    <property type="entry name" value="HTH_AraC-typ_CS"/>
</dbReference>
<dbReference type="Pfam" id="PF07883">
    <property type="entry name" value="Cupin_2"/>
    <property type="match status" value="1"/>
</dbReference>
<dbReference type="PANTHER" id="PTHR43280">
    <property type="entry name" value="ARAC-FAMILY TRANSCRIPTIONAL REGULATOR"/>
    <property type="match status" value="1"/>
</dbReference>
<evidence type="ECO:0000313" key="8">
    <source>
        <dbReference type="EMBL" id="KAB1438451.1"/>
    </source>
</evidence>
<protein>
    <submittedName>
        <fullName evidence="8">Helix-turn-helix domain-containing protein</fullName>
    </submittedName>
</protein>
<dbReference type="SUPFAM" id="SSF46689">
    <property type="entry name" value="Homeodomain-like"/>
    <property type="match status" value="2"/>
</dbReference>
<keyword evidence="6" id="KW-0326">Glycosidase</keyword>
<dbReference type="Gene3D" id="2.60.40.1500">
    <property type="entry name" value="Glycosyl hydrolase domain, family 39"/>
    <property type="match status" value="1"/>
</dbReference>
<reference evidence="8 9" key="2">
    <citation type="submission" date="2020-02" db="EMBL/GenBank/DDBJ databases">
        <title>Candidatus Galacturonibacter soehngenii shows hetero-acetogenic catabolism of galacturonic acid but lacks a canonical carbon monoxide dehydrogenase/acetyl-CoA synthase complex.</title>
        <authorList>
            <person name="Diender M."/>
            <person name="Stouten G.R."/>
            <person name="Petersen J.F."/>
            <person name="Nielsen P.H."/>
            <person name="Dueholm M.S."/>
            <person name="Pronk J.T."/>
            <person name="Van Loosdrecht M.C.M."/>
        </authorList>
    </citation>
    <scope>NUCLEOTIDE SEQUENCE [LARGE SCALE GENOMIC DNA]</scope>
    <source>
        <strain evidence="8">GalUA</strain>
    </source>
</reference>
<evidence type="ECO:0000259" key="7">
    <source>
        <dbReference type="PROSITE" id="PS01124"/>
    </source>
</evidence>
<gene>
    <name evidence="8" type="ORF">F7O84_12980</name>
</gene>
<dbReference type="SUPFAM" id="SSF51445">
    <property type="entry name" value="(Trans)glycosidases"/>
    <property type="match status" value="1"/>
</dbReference>
<dbReference type="InterPro" id="IPR018060">
    <property type="entry name" value="HTH_AraC"/>
</dbReference>
<evidence type="ECO:0000256" key="5">
    <source>
        <dbReference type="ARBA" id="ARBA00023163"/>
    </source>
</evidence>
<dbReference type="InterPro" id="IPR049166">
    <property type="entry name" value="GH39_cat"/>
</dbReference>
<name>A0A7V7QLK5_9FIRM</name>
<dbReference type="OrthoDB" id="9776971at2"/>
<dbReference type="Gene3D" id="3.20.20.80">
    <property type="entry name" value="Glycosidases"/>
    <property type="match status" value="1"/>
</dbReference>
<dbReference type="Proteomes" id="UP000461768">
    <property type="component" value="Unassembled WGS sequence"/>
</dbReference>
<dbReference type="PROSITE" id="PS00041">
    <property type="entry name" value="HTH_ARAC_FAMILY_1"/>
    <property type="match status" value="1"/>
</dbReference>
<evidence type="ECO:0000256" key="3">
    <source>
        <dbReference type="ARBA" id="ARBA00023015"/>
    </source>
</evidence>
<dbReference type="SUPFAM" id="SSF51011">
    <property type="entry name" value="Glycosyl hydrolase domain"/>
    <property type="match status" value="1"/>
</dbReference>
<dbReference type="GO" id="GO:0016798">
    <property type="term" value="F:hydrolase activity, acting on glycosyl bonds"/>
    <property type="evidence" value="ECO:0007669"/>
    <property type="project" value="UniProtKB-KW"/>
</dbReference>
<dbReference type="AlphaFoldDB" id="A0A7V7QLK5"/>
<dbReference type="GO" id="GO:0003700">
    <property type="term" value="F:DNA-binding transcription factor activity"/>
    <property type="evidence" value="ECO:0007669"/>
    <property type="project" value="InterPro"/>
</dbReference>
<dbReference type="SMART" id="SM00342">
    <property type="entry name" value="HTH_ARAC"/>
    <property type="match status" value="1"/>
</dbReference>
<sequence>MDKKNKNANKSLLERRVSMRERLKNFIGVKAAVVSGQQEEEHFHRDLELLFILDGEVTVFQAGEAYKLRKDDLFLINTNKKHFIHANQDAIIYRVYFTYHFIAELIQKEFFLFWCNTTIEYNSDYEGLRKILREMLFHYLDFGEEQVIKQYSLQLKLLDYLVRHFTIEMNTTSPQTYKENEYRLEFILNYVDINYMHSISLSEIAEKLYISSSSLSRFFTKKTGESFVDYVKKIRLQYAVEDLLYSDKAITRIAIDNGFSNPSALNKIFRESFGITPTEYKNKRKGKKAEEIVIQSKEVLKSLLTEKSSYAKEYESEVAQKINVSMNISTDFNTWENKIINIGSAAIVCEAQIQEQILYIKEHLDFEYIRVWNLFSKRFMLMEKSPYEEINFDRMDAVLDFFVQNKMKLFLDMGNRIDTAVVNRQSNLYKTVECVSFESSDEWNVMLNKFLSHIVKRYGVEIVENWVFEFTFFLPKRPYYKTEKYSATGVWEAGYESVKKHISNAKVAGPGMMPMTDLKLMEQYIGSFLHSKYQPDIFTSISFPYVEYKEEDEVYKKRMTNPNFLIDQTQLITDILNKFNFKSKFFITEWSNSLANRNYIQDSCSRATFILKNIFAVNERVNAMGFWYGSDLLNVYYDSRKILNGSSGILTKNGICKPSFFAFWFLKKLGKKVIEKGANYIVTTNEFQSFQILCFNHVEFGLNYFLKEEDSYEARELNTLFKDSKSIQIKIILNNLINDKQYLIKQRVVNEKHGSILDKWIELGSEQELGPEDIIYLKQTCVPHMSINKKTVNGNKLQLDVELLPHEMRFIQIFEK</sequence>
<reference evidence="8 9" key="1">
    <citation type="submission" date="2019-09" db="EMBL/GenBank/DDBJ databases">
        <authorList>
            <person name="Valk L.C."/>
        </authorList>
    </citation>
    <scope>NUCLEOTIDE SEQUENCE [LARGE SCALE GENOMIC DNA]</scope>
    <source>
        <strain evidence="8">GalUA</strain>
    </source>
</reference>
<dbReference type="EMBL" id="WAGX01000005">
    <property type="protein sequence ID" value="KAB1438451.1"/>
    <property type="molecule type" value="Genomic_DNA"/>
</dbReference>
<dbReference type="Gene3D" id="2.60.120.10">
    <property type="entry name" value="Jelly Rolls"/>
    <property type="match status" value="1"/>
</dbReference>
<dbReference type="PANTHER" id="PTHR43280:SF34">
    <property type="entry name" value="ARAC-FAMILY TRANSCRIPTIONAL REGULATOR"/>
    <property type="match status" value="1"/>
</dbReference>
<keyword evidence="5" id="KW-0804">Transcription</keyword>
<accession>A0A7V7QLK5</accession>
<comment type="similarity">
    <text evidence="1">Belongs to the glycosyl hydrolase 39 family.</text>
</comment>
<keyword evidence="2" id="KW-0378">Hydrolase</keyword>
<dbReference type="InterPro" id="IPR014710">
    <property type="entry name" value="RmlC-like_jellyroll"/>
</dbReference>
<evidence type="ECO:0000256" key="4">
    <source>
        <dbReference type="ARBA" id="ARBA00023125"/>
    </source>
</evidence>
<comment type="caution">
    <text evidence="8">The sequence shown here is derived from an EMBL/GenBank/DDBJ whole genome shotgun (WGS) entry which is preliminary data.</text>
</comment>
<evidence type="ECO:0000256" key="6">
    <source>
        <dbReference type="ARBA" id="ARBA00023295"/>
    </source>
</evidence>
<keyword evidence="4" id="KW-0238">DNA-binding</keyword>
<evidence type="ECO:0000313" key="9">
    <source>
        <dbReference type="Proteomes" id="UP000461768"/>
    </source>
</evidence>
<dbReference type="PROSITE" id="PS01124">
    <property type="entry name" value="HTH_ARAC_FAMILY_2"/>
    <property type="match status" value="1"/>
</dbReference>
<dbReference type="InterPro" id="IPR013096">
    <property type="entry name" value="Cupin_2"/>
</dbReference>
<dbReference type="InterPro" id="IPR009057">
    <property type="entry name" value="Homeodomain-like_sf"/>
</dbReference>
<dbReference type="Pfam" id="PF01229">
    <property type="entry name" value="Glyco_hydro_39"/>
    <property type="match status" value="1"/>
</dbReference>
<feature type="domain" description="HTH araC/xylS-type" evidence="7">
    <location>
        <begin position="185"/>
        <end position="283"/>
    </location>
</feature>
<dbReference type="InterPro" id="IPR037923">
    <property type="entry name" value="HTH-like"/>
</dbReference>
<dbReference type="SUPFAM" id="SSF51215">
    <property type="entry name" value="Regulatory protein AraC"/>
    <property type="match status" value="1"/>
</dbReference>